<organism evidence="1 2">
    <name type="scientific">Cyphellophora europaea (strain CBS 101466)</name>
    <name type="common">Phialophora europaea</name>
    <dbReference type="NCBI Taxonomy" id="1220924"/>
    <lineage>
        <taxon>Eukaryota</taxon>
        <taxon>Fungi</taxon>
        <taxon>Dikarya</taxon>
        <taxon>Ascomycota</taxon>
        <taxon>Pezizomycotina</taxon>
        <taxon>Eurotiomycetes</taxon>
        <taxon>Chaetothyriomycetidae</taxon>
        <taxon>Chaetothyriales</taxon>
        <taxon>Cyphellophoraceae</taxon>
        <taxon>Cyphellophora</taxon>
    </lineage>
</organism>
<sequence length="335" mass="38109">MAIGGLYQQGYLSVEMAGLNDKLRGRHCDMTYIMSLQALRRDLELHEQRLSDATMGKCLLLAFQTRMFDVNDDRPDGLIHTRGLCALVKARDAMNVKTDRALQLFRACRIVVLYASLYHGEPAPFSMPLWCHGMCHQPSYSAIDNLTDILHATCDFGWRIQANQDESSMVHTMNGIKGCISSLDQWYRTVRHRCGWEIIEQNIANSRCPFSSFLTFNNPLAAEAYSIFYTILLIFSRIKNSTPGCWPHDSKLSECLPHLDTTALAIDIGRMTPYFIAGGALGYYVIEYPVRFAMRCFVTADTRQNRLWLEAVMNRAKLSPLDEIQFCMETPHLGP</sequence>
<dbReference type="PANTHER" id="PTHR38111:SF2">
    <property type="entry name" value="FINGER DOMAIN PROTEIN, PUTATIVE (AFU_ORTHOLOGUE AFUA_1G01560)-RELATED"/>
    <property type="match status" value="1"/>
</dbReference>
<dbReference type="GeneID" id="19976362"/>
<dbReference type="VEuPathDB" id="FungiDB:HMPREF1541_09023"/>
<dbReference type="PANTHER" id="PTHR38111">
    <property type="entry name" value="ZN(2)-C6 FUNGAL-TYPE DOMAIN-CONTAINING PROTEIN-RELATED"/>
    <property type="match status" value="1"/>
</dbReference>
<dbReference type="EMBL" id="KB822725">
    <property type="protein sequence ID" value="ETN36745.1"/>
    <property type="molecule type" value="Genomic_DNA"/>
</dbReference>
<evidence type="ECO:0000313" key="2">
    <source>
        <dbReference type="Proteomes" id="UP000030752"/>
    </source>
</evidence>
<dbReference type="InParanoid" id="W2RK73"/>
<gene>
    <name evidence="1" type="ORF">HMPREF1541_09023</name>
</gene>
<protein>
    <recommendedName>
        <fullName evidence="3">Transcription factor domain-containing protein</fullName>
    </recommendedName>
</protein>
<dbReference type="HOGENOM" id="CLU_829044_0_0_1"/>
<dbReference type="RefSeq" id="XP_008721563.1">
    <property type="nucleotide sequence ID" value="XM_008723341.1"/>
</dbReference>
<evidence type="ECO:0008006" key="3">
    <source>
        <dbReference type="Google" id="ProtNLM"/>
    </source>
</evidence>
<evidence type="ECO:0000313" key="1">
    <source>
        <dbReference type="EMBL" id="ETN36745.1"/>
    </source>
</evidence>
<name>W2RK73_CYPE1</name>
<reference evidence="1 2" key="1">
    <citation type="submission" date="2013-03" db="EMBL/GenBank/DDBJ databases">
        <title>The Genome Sequence of Phialophora europaea CBS 101466.</title>
        <authorList>
            <consortium name="The Broad Institute Genomics Platform"/>
            <person name="Cuomo C."/>
            <person name="de Hoog S."/>
            <person name="Gorbushina A."/>
            <person name="Walker B."/>
            <person name="Young S.K."/>
            <person name="Zeng Q."/>
            <person name="Gargeya S."/>
            <person name="Fitzgerald M."/>
            <person name="Haas B."/>
            <person name="Abouelleil A."/>
            <person name="Allen A.W."/>
            <person name="Alvarado L."/>
            <person name="Arachchi H.M."/>
            <person name="Berlin A.M."/>
            <person name="Chapman S.B."/>
            <person name="Gainer-Dewar J."/>
            <person name="Goldberg J."/>
            <person name="Griggs A."/>
            <person name="Gujja S."/>
            <person name="Hansen M."/>
            <person name="Howarth C."/>
            <person name="Imamovic A."/>
            <person name="Ireland A."/>
            <person name="Larimer J."/>
            <person name="McCowan C."/>
            <person name="Murphy C."/>
            <person name="Pearson M."/>
            <person name="Poon T.W."/>
            <person name="Priest M."/>
            <person name="Roberts A."/>
            <person name="Saif S."/>
            <person name="Shea T."/>
            <person name="Sisk P."/>
            <person name="Sykes S."/>
            <person name="Wortman J."/>
            <person name="Nusbaum C."/>
            <person name="Birren B."/>
        </authorList>
    </citation>
    <scope>NUCLEOTIDE SEQUENCE [LARGE SCALE GENOMIC DNA]</scope>
    <source>
        <strain evidence="1 2">CBS 101466</strain>
    </source>
</reference>
<dbReference type="InterPro" id="IPR053178">
    <property type="entry name" value="Osmoadaptation_assoc"/>
</dbReference>
<dbReference type="AlphaFoldDB" id="W2RK73"/>
<proteinExistence type="predicted"/>
<keyword evidence="2" id="KW-1185">Reference proteome</keyword>
<accession>W2RK73</accession>
<dbReference type="Proteomes" id="UP000030752">
    <property type="component" value="Unassembled WGS sequence"/>
</dbReference>